<sequence>MSEPEPTLAMEETLAANGSGPPAEDINSENLAAKNDADKNGKVQETDKKALSVTDEKKEGIETEGDTVTGKNDNDEKKDVHEVDRETMAVTNDADEKKDGQESEEAALTAKNNGDENKDGQEREAEATTGRNQSDEKKEAHETTAEARTVTNDDDEKKDDQETEANALTGETDGDGKKDRQDTELANIEKEVVQEKTEGKENGIETVEDAEGGKEDKKMEDVDMREAEDVKMVDSTEDVKMVDAEDVKDENKLCEEEGQNEGDVKPEEGVEVKEERDGTHVEKNADESKEERTPKKKRSKSKKSGDRGSQKDRKQSGMKAKEFSSTPTAYSIDRPVRERKTVERLVEVIEKEMNKEFVVEKGRGTPLKDIPSVAYKLARRKPADLKLIHQTLFGRKGKAVDFKSHILQFSGFVWHESDEKQRAKTKEKLDKYVKDTLLDLCDLFNIPVPKTSARKEDLVVKLLDFIAAPHATTDAMLADEQTSKSRKRKRMSKGSASKTVEGLPAKRSRKNLAKGDDTPSADEKRGDETEEEEEEDDGDYHDKGKQPKHLESERKEDESEEAEEDENEDSDSGKVKQHVKKSSKRRGSVGAEKLKVTTSSKKDPILTSTKSPKKSSSSKLSKTEERNDVGEKVFSRKKKDADVLKKPSTPKPDAKEKKTSGRKTKAIEKEVAAEHSVPTKEELRKTITGILKEVDFNTATFTDILKKLASHYKMDMTPRKAVVKLLIQEELTKLAEAEDNEDDEDEEDEEEE</sequence>
<dbReference type="InterPro" id="IPR044198">
    <property type="entry name" value="DEK"/>
</dbReference>
<dbReference type="PROSITE" id="PS51998">
    <property type="entry name" value="DEK_C"/>
    <property type="match status" value="1"/>
</dbReference>
<organism evidence="10">
    <name type="scientific">Ananas comosus</name>
    <name type="common">Pineapple</name>
    <name type="synonym">Ananas ananas</name>
    <dbReference type="NCBI Taxonomy" id="4615"/>
    <lineage>
        <taxon>Eukaryota</taxon>
        <taxon>Viridiplantae</taxon>
        <taxon>Streptophyta</taxon>
        <taxon>Embryophyta</taxon>
        <taxon>Tracheophyta</taxon>
        <taxon>Spermatophyta</taxon>
        <taxon>Magnoliopsida</taxon>
        <taxon>Liliopsida</taxon>
        <taxon>Poales</taxon>
        <taxon>Bromeliaceae</taxon>
        <taxon>Bromelioideae</taxon>
        <taxon>Ananas</taxon>
    </lineage>
</organism>
<feature type="compositionally biased region" description="Basic and acidic residues" evidence="7">
    <location>
        <begin position="303"/>
        <end position="322"/>
    </location>
</feature>
<feature type="compositionally biased region" description="Basic and acidic residues" evidence="7">
    <location>
        <begin position="174"/>
        <end position="203"/>
    </location>
</feature>
<feature type="compositionally biased region" description="Basic and acidic residues" evidence="7">
    <location>
        <begin position="133"/>
        <end position="145"/>
    </location>
</feature>
<feature type="compositionally biased region" description="Low complexity" evidence="7">
    <location>
        <begin position="606"/>
        <end position="620"/>
    </location>
</feature>
<reference evidence="10 11" key="2">
    <citation type="submission" date="2025-04" db="UniProtKB">
        <authorList>
            <consortium name="RefSeq"/>
        </authorList>
    </citation>
    <scope>IDENTIFICATION</scope>
    <source>
        <tissue evidence="10 11">Leaf</tissue>
    </source>
</reference>
<feature type="compositionally biased region" description="Basic and acidic residues" evidence="7">
    <location>
        <begin position="35"/>
        <end position="61"/>
    </location>
</feature>
<protein>
    <submittedName>
        <fullName evidence="10 11">Glutamic acid-rich protein-like</fullName>
    </submittedName>
</protein>
<evidence type="ECO:0000256" key="3">
    <source>
        <dbReference type="ARBA" id="ARBA00023015"/>
    </source>
</evidence>
<keyword evidence="4" id="KW-0238">DNA-binding</keyword>
<evidence type="ECO:0000256" key="6">
    <source>
        <dbReference type="ARBA" id="ARBA00023242"/>
    </source>
</evidence>
<feature type="region of interest" description="Disordered" evidence="7">
    <location>
        <begin position="732"/>
        <end position="752"/>
    </location>
</feature>
<evidence type="ECO:0000313" key="10">
    <source>
        <dbReference type="RefSeq" id="XP_020095544.1"/>
    </source>
</evidence>
<keyword evidence="9" id="KW-1185">Reference proteome</keyword>
<feature type="compositionally biased region" description="Basic and acidic residues" evidence="7">
    <location>
        <begin position="592"/>
        <end position="604"/>
    </location>
</feature>
<feature type="compositionally biased region" description="Basic and acidic residues" evidence="7">
    <location>
        <begin position="540"/>
        <end position="557"/>
    </location>
</feature>
<dbReference type="GO" id="GO:0003677">
    <property type="term" value="F:DNA binding"/>
    <property type="evidence" value="ECO:0007669"/>
    <property type="project" value="UniProtKB-KW"/>
</dbReference>
<dbReference type="GeneID" id="109715124"/>
<dbReference type="GO" id="GO:0005730">
    <property type="term" value="C:nucleolus"/>
    <property type="evidence" value="ECO:0007669"/>
    <property type="project" value="UniProtKB-SubCell"/>
</dbReference>
<keyword evidence="3" id="KW-0805">Transcription regulation</keyword>
<reference evidence="9" key="1">
    <citation type="journal article" date="2015" name="Nat. Genet.">
        <title>The pineapple genome and the evolution of CAM photosynthesis.</title>
        <authorList>
            <person name="Ming R."/>
            <person name="VanBuren R."/>
            <person name="Wai C.M."/>
            <person name="Tang H."/>
            <person name="Schatz M.C."/>
            <person name="Bowers J.E."/>
            <person name="Lyons E."/>
            <person name="Wang M.L."/>
            <person name="Chen J."/>
            <person name="Biggers E."/>
            <person name="Zhang J."/>
            <person name="Huang L."/>
            <person name="Zhang L."/>
            <person name="Miao W."/>
            <person name="Zhang J."/>
            <person name="Ye Z."/>
            <person name="Miao C."/>
            <person name="Lin Z."/>
            <person name="Wang H."/>
            <person name="Zhou H."/>
            <person name="Yim W.C."/>
            <person name="Priest H.D."/>
            <person name="Zheng C."/>
            <person name="Woodhouse M."/>
            <person name="Edger P.P."/>
            <person name="Guyot R."/>
            <person name="Guo H.B."/>
            <person name="Guo H."/>
            <person name="Zheng G."/>
            <person name="Singh R."/>
            <person name="Sharma A."/>
            <person name="Min X."/>
            <person name="Zheng Y."/>
            <person name="Lee H."/>
            <person name="Gurtowski J."/>
            <person name="Sedlazeck F.J."/>
            <person name="Harkess A."/>
            <person name="McKain M.R."/>
            <person name="Liao Z."/>
            <person name="Fang J."/>
            <person name="Liu J."/>
            <person name="Zhang X."/>
            <person name="Zhang Q."/>
            <person name="Hu W."/>
            <person name="Qin Y."/>
            <person name="Wang K."/>
            <person name="Chen L.Y."/>
            <person name="Shirley N."/>
            <person name="Lin Y.R."/>
            <person name="Liu L.Y."/>
            <person name="Hernandez A.G."/>
            <person name="Wright C.L."/>
            <person name="Bulone V."/>
            <person name="Tuskan G.A."/>
            <person name="Heath K."/>
            <person name="Zee F."/>
            <person name="Moore P.H."/>
            <person name="Sunkar R."/>
            <person name="Leebens-Mack J.H."/>
            <person name="Mockler T."/>
            <person name="Bennetzen J.L."/>
            <person name="Freeling M."/>
            <person name="Sankoff D."/>
            <person name="Paterson A.H."/>
            <person name="Zhu X."/>
            <person name="Yang X."/>
            <person name="Smith J.A."/>
            <person name="Cushman J.C."/>
            <person name="Paull R.E."/>
            <person name="Yu Q."/>
        </authorList>
    </citation>
    <scope>NUCLEOTIDE SEQUENCE [LARGE SCALE GENOMIC DNA]</scope>
    <source>
        <strain evidence="9">cv. F153</strain>
    </source>
</reference>
<dbReference type="PANTHER" id="PTHR13468">
    <property type="entry name" value="DEK PROTEIN"/>
    <property type="match status" value="1"/>
</dbReference>
<evidence type="ECO:0000259" key="8">
    <source>
        <dbReference type="PROSITE" id="PS51998"/>
    </source>
</evidence>
<proteinExistence type="predicted"/>
<feature type="compositionally biased region" description="Acidic residues" evidence="7">
    <location>
        <begin position="528"/>
        <end position="539"/>
    </location>
</feature>
<evidence type="ECO:0000256" key="5">
    <source>
        <dbReference type="ARBA" id="ARBA00023163"/>
    </source>
</evidence>
<dbReference type="Pfam" id="PF08766">
    <property type="entry name" value="DEK_C"/>
    <property type="match status" value="1"/>
</dbReference>
<accession>A0A6P5FI08</accession>
<dbReference type="Gramene" id="Aco017557.1.mrna1">
    <property type="protein sequence ID" value="Aco017557.1.mrna1"/>
    <property type="gene ID" value="Aco017557.1.path1"/>
</dbReference>
<feature type="compositionally biased region" description="Basic and acidic residues" evidence="7">
    <location>
        <begin position="652"/>
        <end position="680"/>
    </location>
</feature>
<feature type="domain" description="DEK-C" evidence="8">
    <location>
        <begin position="677"/>
        <end position="732"/>
    </location>
</feature>
<evidence type="ECO:0000256" key="4">
    <source>
        <dbReference type="ARBA" id="ARBA00023125"/>
    </source>
</evidence>
<feature type="region of interest" description="Disordered" evidence="7">
    <location>
        <begin position="476"/>
        <end position="680"/>
    </location>
</feature>
<evidence type="ECO:0000256" key="7">
    <source>
        <dbReference type="SAM" id="MobiDB-lite"/>
    </source>
</evidence>
<dbReference type="PANTHER" id="PTHR13468:SF23">
    <property type="entry name" value="EXPRESSED PROTEIN"/>
    <property type="match status" value="1"/>
</dbReference>
<dbReference type="OrthoDB" id="370884at2759"/>
<dbReference type="FunFam" id="1.10.10.60:FF:000220">
    <property type="entry name" value="DEK domain-containing chromatin associated protein"/>
    <property type="match status" value="1"/>
</dbReference>
<evidence type="ECO:0000313" key="9">
    <source>
        <dbReference type="Proteomes" id="UP000515123"/>
    </source>
</evidence>
<gene>
    <name evidence="10 11" type="primary">LOC109715124</name>
</gene>
<dbReference type="SUPFAM" id="SSF109715">
    <property type="entry name" value="DEK C-terminal domain"/>
    <property type="match status" value="1"/>
</dbReference>
<dbReference type="Gene3D" id="1.10.10.60">
    <property type="entry name" value="Homeodomain-like"/>
    <property type="match status" value="1"/>
</dbReference>
<feature type="compositionally biased region" description="Basic and acidic residues" evidence="7">
    <location>
        <begin position="513"/>
        <end position="527"/>
    </location>
</feature>
<feature type="compositionally biased region" description="Acidic residues" evidence="7">
    <location>
        <begin position="558"/>
        <end position="570"/>
    </location>
</feature>
<evidence type="ECO:0000313" key="11">
    <source>
        <dbReference type="RefSeq" id="XP_020095545.1"/>
    </source>
</evidence>
<keyword evidence="5" id="KW-0804">Transcription</keyword>
<dbReference type="GO" id="GO:0006325">
    <property type="term" value="P:chromatin organization"/>
    <property type="evidence" value="ECO:0007669"/>
    <property type="project" value="UniProtKB-KW"/>
</dbReference>
<feature type="compositionally biased region" description="Basic and acidic residues" evidence="7">
    <location>
        <begin position="113"/>
        <end position="126"/>
    </location>
</feature>
<dbReference type="GO" id="GO:0042393">
    <property type="term" value="F:histone binding"/>
    <property type="evidence" value="ECO:0007669"/>
    <property type="project" value="TreeGrafter"/>
</dbReference>
<feature type="compositionally biased region" description="Basic and acidic residues" evidence="7">
    <location>
        <begin position="72"/>
        <end position="87"/>
    </location>
</feature>
<evidence type="ECO:0000256" key="2">
    <source>
        <dbReference type="ARBA" id="ARBA00022853"/>
    </source>
</evidence>
<feature type="compositionally biased region" description="Basic residues" evidence="7">
    <location>
        <begin position="575"/>
        <end position="587"/>
    </location>
</feature>
<dbReference type="AlphaFoldDB" id="A0A6P5FI08"/>
<feature type="compositionally biased region" description="Acidic residues" evidence="7">
    <location>
        <begin position="152"/>
        <end position="163"/>
    </location>
</feature>
<dbReference type="InterPro" id="IPR014876">
    <property type="entry name" value="DEK_C"/>
</dbReference>
<dbReference type="Proteomes" id="UP000515123">
    <property type="component" value="Linkage group 9"/>
</dbReference>
<dbReference type="RefSeq" id="XP_020095544.1">
    <property type="nucleotide sequence ID" value="XM_020239955.1"/>
</dbReference>
<feature type="compositionally biased region" description="Basic and acidic residues" evidence="7">
    <location>
        <begin position="621"/>
        <end position="645"/>
    </location>
</feature>
<dbReference type="GO" id="GO:2000779">
    <property type="term" value="P:regulation of double-strand break repair"/>
    <property type="evidence" value="ECO:0007669"/>
    <property type="project" value="TreeGrafter"/>
</dbReference>
<feature type="compositionally biased region" description="Basic and acidic residues" evidence="7">
    <location>
        <begin position="262"/>
        <end position="293"/>
    </location>
</feature>
<evidence type="ECO:0000256" key="1">
    <source>
        <dbReference type="ARBA" id="ARBA00004604"/>
    </source>
</evidence>
<keyword evidence="6" id="KW-0539">Nucleus</keyword>
<feature type="compositionally biased region" description="Basic and acidic residues" evidence="7">
    <location>
        <begin position="211"/>
        <end position="255"/>
    </location>
</feature>
<comment type="subcellular location">
    <subcellularLocation>
        <location evidence="1">Nucleus</location>
        <location evidence="1">Nucleolus</location>
    </subcellularLocation>
</comment>
<feature type="compositionally biased region" description="Acidic residues" evidence="7">
    <location>
        <begin position="737"/>
        <end position="752"/>
    </location>
</feature>
<keyword evidence="2" id="KW-0156">Chromatin regulator</keyword>
<dbReference type="RefSeq" id="XP_020095545.1">
    <property type="nucleotide sequence ID" value="XM_020239956.1"/>
</dbReference>
<feature type="region of interest" description="Disordered" evidence="7">
    <location>
        <begin position="1"/>
        <end position="335"/>
    </location>
</feature>
<name>A0A6P5FI08_ANACO</name>